<name>A0A437K558_9BACI</name>
<sequence length="43" mass="5345">MRKPRKRSFQELVTENKLQLLKDREAIEKIEERIEKKHLKKAR</sequence>
<reference evidence="1 2" key="1">
    <citation type="submission" date="2019-01" db="EMBL/GenBank/DDBJ databases">
        <title>Bacillus sp. M5HDSG1-1, whole genome shotgun sequence.</title>
        <authorList>
            <person name="Tuo L."/>
        </authorList>
    </citation>
    <scope>NUCLEOTIDE SEQUENCE [LARGE SCALE GENOMIC DNA]</scope>
    <source>
        <strain evidence="1 2">M5HDSG1-1</strain>
    </source>
</reference>
<dbReference type="EMBL" id="RZTZ01000014">
    <property type="protein sequence ID" value="RVT57952.1"/>
    <property type="molecule type" value="Genomic_DNA"/>
</dbReference>
<keyword evidence="2" id="KW-1185">Reference proteome</keyword>
<accession>A0A437K558</accession>
<dbReference type="InterPro" id="IPR025004">
    <property type="entry name" value="SenN/SenS"/>
</dbReference>
<gene>
    <name evidence="1" type="ORF">EM808_23140</name>
</gene>
<protein>
    <submittedName>
        <fullName evidence="1">FbpB family small basic protein</fullName>
    </submittedName>
</protein>
<dbReference type="Proteomes" id="UP000288024">
    <property type="component" value="Unassembled WGS sequence"/>
</dbReference>
<dbReference type="AlphaFoldDB" id="A0A437K558"/>
<dbReference type="RefSeq" id="WP_127741265.1">
    <property type="nucleotide sequence ID" value="NZ_CAJCKN010000083.1"/>
</dbReference>
<dbReference type="GeneID" id="87617804"/>
<dbReference type="Pfam" id="PF13040">
    <property type="entry name" value="Fur_reg_FbpB"/>
    <property type="match status" value="1"/>
</dbReference>
<evidence type="ECO:0000313" key="2">
    <source>
        <dbReference type="Proteomes" id="UP000288024"/>
    </source>
</evidence>
<organism evidence="1 2">
    <name type="scientific">Niallia taxi</name>
    <dbReference type="NCBI Taxonomy" id="2499688"/>
    <lineage>
        <taxon>Bacteria</taxon>
        <taxon>Bacillati</taxon>
        <taxon>Bacillota</taxon>
        <taxon>Bacilli</taxon>
        <taxon>Bacillales</taxon>
        <taxon>Bacillaceae</taxon>
        <taxon>Niallia</taxon>
    </lineage>
</organism>
<comment type="caution">
    <text evidence="1">The sequence shown here is derived from an EMBL/GenBank/DDBJ whole genome shotgun (WGS) entry which is preliminary data.</text>
</comment>
<evidence type="ECO:0000313" key="1">
    <source>
        <dbReference type="EMBL" id="RVT57952.1"/>
    </source>
</evidence>
<proteinExistence type="predicted"/>